<sequence length="319" mass="36290">MRNLILILLIGVFVTSANSSKAQGFLKRMADKAMEKVKEKTEEKAEEKVERKIDDGIDKAFEDMESEGQEEVKSDEERGMDAFRGMMGRLGVDTKPVEIKGSYSFSSNIKMYIETYKPNGTLESKGYLNSFFNKADGAFAYEFLSEKGSETGKGFFIYDPINKASIILSEKDGEKNGIVTGIDITPTEESRAAYKEPEKDSPDPMILNQNLKKTGKTKSILGYKCNEYLYEDDEVVSHIWMTKEKPWRVDNMLSAIYKSSQYSSAFPGGFMMEVDSRNKQTKERNIMKVTEVNENINKQVDLSSYKIMNMGHFNFDRAK</sequence>
<dbReference type="Pfam" id="PF14371">
    <property type="entry name" value="DUF4412"/>
    <property type="match status" value="1"/>
</dbReference>
<dbReference type="AlphaFoldDB" id="A0A3B0U344"/>
<reference evidence="2" key="1">
    <citation type="submission" date="2018-06" db="EMBL/GenBank/DDBJ databases">
        <authorList>
            <person name="Zhirakovskaya E."/>
        </authorList>
    </citation>
    <scope>NUCLEOTIDE SEQUENCE</scope>
</reference>
<dbReference type="EMBL" id="UOEP01000223">
    <property type="protein sequence ID" value="VAW24728.1"/>
    <property type="molecule type" value="Genomic_DNA"/>
</dbReference>
<proteinExistence type="predicted"/>
<gene>
    <name evidence="2" type="ORF">MNBD_BACTEROID01-600</name>
</gene>
<organism evidence="2">
    <name type="scientific">hydrothermal vent metagenome</name>
    <dbReference type="NCBI Taxonomy" id="652676"/>
    <lineage>
        <taxon>unclassified sequences</taxon>
        <taxon>metagenomes</taxon>
        <taxon>ecological metagenomes</taxon>
    </lineage>
</organism>
<accession>A0A3B0U344</accession>
<feature type="domain" description="DUF4412" evidence="1">
    <location>
        <begin position="207"/>
        <end position="244"/>
    </location>
</feature>
<evidence type="ECO:0000259" key="1">
    <source>
        <dbReference type="Pfam" id="PF14371"/>
    </source>
</evidence>
<name>A0A3B0U344_9ZZZZ</name>
<protein>
    <recommendedName>
        <fullName evidence="1">DUF4412 domain-containing protein</fullName>
    </recommendedName>
</protein>
<dbReference type="InterPro" id="IPR025524">
    <property type="entry name" value="DUF4412"/>
</dbReference>
<evidence type="ECO:0000313" key="2">
    <source>
        <dbReference type="EMBL" id="VAW24728.1"/>
    </source>
</evidence>